<feature type="domain" description="XdhC Rossmann" evidence="2">
    <location>
        <begin position="91"/>
        <end position="233"/>
    </location>
</feature>
<dbReference type="RefSeq" id="WP_055263475.1">
    <property type="nucleotide sequence ID" value="NZ_CABIXQ010000002.1"/>
</dbReference>
<dbReference type="EMBL" id="CYZX01000002">
    <property type="protein sequence ID" value="CUN74143.1"/>
    <property type="molecule type" value="Genomic_DNA"/>
</dbReference>
<feature type="domain" description="XdhC- CoxI" evidence="1">
    <location>
        <begin position="255"/>
        <end position="319"/>
    </location>
</feature>
<sequence length="344" mass="38369">MKKDFYTKLYNALNRSKDVYLITIVSGEYEGENIAGQKLFKIDDNIVIEDERYEEVWGDILKNIKLNKDTCSVTYDKKEVFIEYLASKPNLVICGGGHIALPLCNIGKLLDFRVTVIDDRKEFANSDRFNLADEVICGNFEEVLKENIFNKNTYFVIVTRGHKDDRRCLEFAIDKDYAYVGMIGSKAKVAIVVESLLEAGYSRELIDKVHTPIGLKIGGQTPAEIAVSIAAEIIKEKNINQKTEISEEILKEIIEDNQAKVLATIVEKVGSSPRGIGTKMLIKEDKSFKGTVGGGSVENAVYLKGLELIDSRSSDVEMYNLSNSDASTLGMVCGGKVKVIFEYI</sequence>
<dbReference type="Proteomes" id="UP000095594">
    <property type="component" value="Unassembled WGS sequence"/>
</dbReference>
<dbReference type="AlphaFoldDB" id="A0A173ZED3"/>
<protein>
    <submittedName>
        <fullName evidence="3">Xanthine dehydrogenase accessory factor</fullName>
    </submittedName>
</protein>
<dbReference type="InterPro" id="IPR003777">
    <property type="entry name" value="XdhC_CoxI"/>
</dbReference>
<name>A0A173ZED3_9CLOT</name>
<proteinExistence type="predicted"/>
<dbReference type="Gene3D" id="3.40.50.720">
    <property type="entry name" value="NAD(P)-binding Rossmann-like Domain"/>
    <property type="match status" value="1"/>
</dbReference>
<dbReference type="InterPro" id="IPR052698">
    <property type="entry name" value="MoCofactor_Util/Proc"/>
</dbReference>
<dbReference type="OrthoDB" id="9773039at2"/>
<evidence type="ECO:0000259" key="2">
    <source>
        <dbReference type="Pfam" id="PF13478"/>
    </source>
</evidence>
<accession>A0A173ZED3</accession>
<dbReference type="PANTHER" id="PTHR30388">
    <property type="entry name" value="ALDEHYDE OXIDOREDUCTASE MOLYBDENUM COFACTOR ASSEMBLY PROTEIN"/>
    <property type="match status" value="1"/>
</dbReference>
<dbReference type="Pfam" id="PF02625">
    <property type="entry name" value="XdhC_CoxI"/>
    <property type="match status" value="1"/>
</dbReference>
<dbReference type="Pfam" id="PF13478">
    <property type="entry name" value="XdhC_C"/>
    <property type="match status" value="1"/>
</dbReference>
<evidence type="ECO:0000259" key="1">
    <source>
        <dbReference type="Pfam" id="PF02625"/>
    </source>
</evidence>
<evidence type="ECO:0000313" key="4">
    <source>
        <dbReference type="Proteomes" id="UP000095594"/>
    </source>
</evidence>
<reference evidence="3 4" key="1">
    <citation type="submission" date="2015-09" db="EMBL/GenBank/DDBJ databases">
        <authorList>
            <consortium name="Pathogen Informatics"/>
        </authorList>
    </citation>
    <scope>NUCLEOTIDE SEQUENCE [LARGE SCALE GENOMIC DNA]</scope>
    <source>
        <strain evidence="3 4">2789STDY5834856</strain>
    </source>
</reference>
<evidence type="ECO:0000313" key="3">
    <source>
        <dbReference type="EMBL" id="CUN74143.1"/>
    </source>
</evidence>
<gene>
    <name evidence="3" type="ORF">ERS852471_00444</name>
</gene>
<organism evidence="3 4">
    <name type="scientific">Clostridium disporicum</name>
    <dbReference type="NCBI Taxonomy" id="84024"/>
    <lineage>
        <taxon>Bacteria</taxon>
        <taxon>Bacillati</taxon>
        <taxon>Bacillota</taxon>
        <taxon>Clostridia</taxon>
        <taxon>Eubacteriales</taxon>
        <taxon>Clostridiaceae</taxon>
        <taxon>Clostridium</taxon>
    </lineage>
</organism>
<dbReference type="InterPro" id="IPR027051">
    <property type="entry name" value="XdhC_Rossmann_dom"/>
</dbReference>
<dbReference type="PANTHER" id="PTHR30388:SF6">
    <property type="entry name" value="XANTHINE DEHYDROGENASE SUBUNIT A-RELATED"/>
    <property type="match status" value="1"/>
</dbReference>